<dbReference type="RefSeq" id="WP_068113154.1">
    <property type="nucleotide sequence ID" value="NZ_CP015079.1"/>
</dbReference>
<dbReference type="Proteomes" id="UP000077868">
    <property type="component" value="Chromosome"/>
</dbReference>
<accession>A0A1A9GPD5</accession>
<dbReference type="Gene3D" id="3.40.140.10">
    <property type="entry name" value="Cytidine Deaminase, domain 2"/>
    <property type="match status" value="1"/>
</dbReference>
<proteinExistence type="predicted"/>
<dbReference type="SUPFAM" id="SSF53927">
    <property type="entry name" value="Cytidine deaminase-like"/>
    <property type="match status" value="1"/>
</dbReference>
<feature type="region of interest" description="Disordered" evidence="1">
    <location>
        <begin position="1"/>
        <end position="20"/>
    </location>
</feature>
<evidence type="ECO:0000313" key="2">
    <source>
        <dbReference type="EMBL" id="ANH40187.1"/>
    </source>
</evidence>
<dbReference type="InterPro" id="IPR016193">
    <property type="entry name" value="Cytidine_deaminase-like"/>
</dbReference>
<dbReference type="GO" id="GO:0003824">
    <property type="term" value="F:catalytic activity"/>
    <property type="evidence" value="ECO:0007669"/>
    <property type="project" value="InterPro"/>
</dbReference>
<dbReference type="AlphaFoldDB" id="A0A1A9GPD5"/>
<name>A0A1A9GPD5_9ACTN</name>
<protein>
    <recommendedName>
        <fullName evidence="4">Cytidine deaminase</fullName>
    </recommendedName>
</protein>
<dbReference type="KEGG" id="ndk:I601_3788"/>
<dbReference type="PATRIC" id="fig|1300347.3.peg.3794"/>
<sequence length="127" mass="12739">MSSTEKPESPESPAPDELAAEDKKLVTLARSTRARTQAAEGAAVRDADGRTYAAATVDLPSLQVSALGVCVAMAVASGSTGLEAAVVLTEADAVTPRDLDAVRDLAGSGVPVHRGDAKGALHGTATT</sequence>
<dbReference type="EMBL" id="CP015079">
    <property type="protein sequence ID" value="ANH40187.1"/>
    <property type="molecule type" value="Genomic_DNA"/>
</dbReference>
<reference evidence="2 3" key="1">
    <citation type="submission" date="2016-03" db="EMBL/GenBank/DDBJ databases">
        <title>Complete genome sequence of a soil Actinobacterium, Nocardioides dokdonensis FR1436.</title>
        <authorList>
            <person name="Kwon S.-K."/>
            <person name="Kim K."/>
            <person name="Kim J.F."/>
        </authorList>
    </citation>
    <scope>NUCLEOTIDE SEQUENCE [LARGE SCALE GENOMIC DNA]</scope>
    <source>
        <strain evidence="2 3">FR1436</strain>
    </source>
</reference>
<gene>
    <name evidence="2" type="ORF">I601_3788</name>
</gene>
<evidence type="ECO:0008006" key="4">
    <source>
        <dbReference type="Google" id="ProtNLM"/>
    </source>
</evidence>
<organism evidence="2 3">
    <name type="scientific">Nocardioides dokdonensis FR1436</name>
    <dbReference type="NCBI Taxonomy" id="1300347"/>
    <lineage>
        <taxon>Bacteria</taxon>
        <taxon>Bacillati</taxon>
        <taxon>Actinomycetota</taxon>
        <taxon>Actinomycetes</taxon>
        <taxon>Propionibacteriales</taxon>
        <taxon>Nocardioidaceae</taxon>
        <taxon>Nocardioides</taxon>
    </lineage>
</organism>
<dbReference type="STRING" id="1300347.I601_3788"/>
<evidence type="ECO:0000256" key="1">
    <source>
        <dbReference type="SAM" id="MobiDB-lite"/>
    </source>
</evidence>
<keyword evidence="3" id="KW-1185">Reference proteome</keyword>
<evidence type="ECO:0000313" key="3">
    <source>
        <dbReference type="Proteomes" id="UP000077868"/>
    </source>
</evidence>